<feature type="domain" description="MobA/MobL protein" evidence="4">
    <location>
        <begin position="17"/>
        <end position="219"/>
    </location>
</feature>
<dbReference type="InterPro" id="IPR005053">
    <property type="entry name" value="MobA_MobL"/>
</dbReference>
<dbReference type="Gene3D" id="3.30.930.30">
    <property type="match status" value="1"/>
</dbReference>
<dbReference type="NCBIfam" id="NF041496">
    <property type="entry name" value="MobQ"/>
    <property type="match status" value="1"/>
</dbReference>
<dbReference type="EMBL" id="JABJWC010000091">
    <property type="protein sequence ID" value="NPC68054.1"/>
    <property type="molecule type" value="Genomic_DNA"/>
</dbReference>
<organism evidence="5 6">
    <name type="scientific">Komagataeibacter melomenusus</name>
    <dbReference type="NCBI Taxonomy" id="2766578"/>
    <lineage>
        <taxon>Bacteria</taxon>
        <taxon>Pseudomonadati</taxon>
        <taxon>Pseudomonadota</taxon>
        <taxon>Alphaproteobacteria</taxon>
        <taxon>Acetobacterales</taxon>
        <taxon>Acetobacteraceae</taxon>
        <taxon>Komagataeibacter</taxon>
    </lineage>
</organism>
<dbReference type="RefSeq" id="WP_172159285.1">
    <property type="nucleotide sequence ID" value="NZ_JABJWC010000091.1"/>
</dbReference>
<keyword evidence="6" id="KW-1185">Reference proteome</keyword>
<evidence type="ECO:0000256" key="3">
    <source>
        <dbReference type="SAM" id="MobiDB-lite"/>
    </source>
</evidence>
<accession>A0ABX2AI29</accession>
<dbReference type="Pfam" id="PF03389">
    <property type="entry name" value="MobA_MobL"/>
    <property type="match status" value="1"/>
</dbReference>
<evidence type="ECO:0000313" key="5">
    <source>
        <dbReference type="EMBL" id="NPC68054.1"/>
    </source>
</evidence>
<comment type="caution">
    <text evidence="5">The sequence shown here is derived from an EMBL/GenBank/DDBJ whole genome shotgun (WGS) entry which is preliminary data.</text>
</comment>
<feature type="region of interest" description="Disordered" evidence="3">
    <location>
        <begin position="190"/>
        <end position="211"/>
    </location>
</feature>
<feature type="compositionally biased region" description="Basic and acidic residues" evidence="3">
    <location>
        <begin position="190"/>
        <end position="208"/>
    </location>
</feature>
<evidence type="ECO:0000313" key="6">
    <source>
        <dbReference type="Proteomes" id="UP000623090"/>
    </source>
</evidence>
<comment type="similarity">
    <text evidence="1">Belongs to the MobA/MobL family.</text>
</comment>
<keyword evidence="2" id="KW-0184">Conjugation</keyword>
<proteinExistence type="inferred from homology"/>
<dbReference type="Proteomes" id="UP000623090">
    <property type="component" value="Unassembled WGS sequence"/>
</dbReference>
<gene>
    <name evidence="5" type="ORF">HNW77_17110</name>
</gene>
<evidence type="ECO:0000259" key="4">
    <source>
        <dbReference type="Pfam" id="PF03389"/>
    </source>
</evidence>
<protein>
    <submittedName>
        <fullName evidence="5">MobA/MobL family protein</fullName>
    </submittedName>
</protein>
<evidence type="ECO:0000256" key="1">
    <source>
        <dbReference type="ARBA" id="ARBA00010873"/>
    </source>
</evidence>
<reference evidence="5 6" key="1">
    <citation type="journal article" date="2020" name="Microorganisms">
        <title>Description of Komagataeibacter melaceti sp. nov. and Komagataeibacter melomenusus sp. nov. Isolated from Apple Cider Vinegar.</title>
        <authorList>
            <person name="Maric L."/>
            <person name="Cleenwerck I."/>
            <person name="Accetto T."/>
            <person name="Vandamme P."/>
            <person name="Trcek J."/>
        </authorList>
    </citation>
    <scope>NUCLEOTIDE SEQUENCE [LARGE SCALE GENOMIC DNA]</scope>
    <source>
        <strain evidence="5 6">AV436</strain>
    </source>
</reference>
<name>A0ABX2AI29_9PROT</name>
<sequence length="356" mass="40126">MAIYHLSVKSISRSDGRSVVAAAAYRAGQELTDERQGLTHDYTRKQGVEDAFIVVPDGADWAQDRNALWNAAEAAEKRKDAKTGREYELALPAELDAGARKELARDFACELVERYGVVADVAIHEPGREGDNRNHHAHILTTTRTAGAEGLGAKTRVLDVASTASAEIEHMRGVWARQVNMALERHQVEQRVDHRSFERQGKEQEPTRHMGVSATAMERQAAREIPGREPVTDLGKQNAEIRERNRVLETARKVVEKAQELFSGLEKRARLAVGLARKIGQRMEREREAERQRQELARQAEIRRQQDIRAAEEARMAAGLERQKQRQKEAEQARSRGLSRGRSRGRDYDSGPEMGF</sequence>
<feature type="region of interest" description="Disordered" evidence="3">
    <location>
        <begin position="298"/>
        <end position="356"/>
    </location>
</feature>
<feature type="compositionally biased region" description="Basic and acidic residues" evidence="3">
    <location>
        <begin position="298"/>
        <end position="334"/>
    </location>
</feature>
<evidence type="ECO:0000256" key="2">
    <source>
        <dbReference type="ARBA" id="ARBA00022971"/>
    </source>
</evidence>